<organism evidence="1 2">
    <name type="scientific">Clonostachys rhizophaga</name>
    <dbReference type="NCBI Taxonomy" id="160324"/>
    <lineage>
        <taxon>Eukaryota</taxon>
        <taxon>Fungi</taxon>
        <taxon>Dikarya</taxon>
        <taxon>Ascomycota</taxon>
        <taxon>Pezizomycotina</taxon>
        <taxon>Sordariomycetes</taxon>
        <taxon>Hypocreomycetidae</taxon>
        <taxon>Hypocreales</taxon>
        <taxon>Bionectriaceae</taxon>
        <taxon>Clonostachys</taxon>
    </lineage>
</organism>
<comment type="caution">
    <text evidence="1">The sequence shown here is derived from an EMBL/GenBank/DDBJ whole genome shotgun (WGS) entry which is preliminary data.</text>
</comment>
<name>A0A9N9VCA1_9HYPO</name>
<dbReference type="AlphaFoldDB" id="A0A9N9VCA1"/>
<sequence>MPAPRASLQQTADDFVANLNKFTSGEAWSNGRTPDAVHNVHPLSLTFPPKMDNDAMAEFLGGTLAKVQNLRVQPVENTTVLIDEQNNIISLHLLGKGDTSAGPFTMEYIFTLKTTDDGKLVRESWEFVDSLTATQMAKSGKE</sequence>
<dbReference type="EMBL" id="CABFNQ020000645">
    <property type="protein sequence ID" value="CAH0020687.1"/>
    <property type="molecule type" value="Genomic_DNA"/>
</dbReference>
<gene>
    <name evidence="1" type="ORF">CRHIZ90672A_00004499</name>
</gene>
<keyword evidence="2" id="KW-1185">Reference proteome</keyword>
<reference evidence="1" key="1">
    <citation type="submission" date="2021-10" db="EMBL/GenBank/DDBJ databases">
        <authorList>
            <person name="Piombo E."/>
        </authorList>
    </citation>
    <scope>NUCLEOTIDE SEQUENCE</scope>
</reference>
<dbReference type="PANTHER" id="PTHR39598:SF1">
    <property type="entry name" value="AUSTINOID BIOSYNTHESIS CLUSTERS PROTEIN F-RELATED"/>
    <property type="match status" value="1"/>
</dbReference>
<evidence type="ECO:0000313" key="1">
    <source>
        <dbReference type="EMBL" id="CAH0020687.1"/>
    </source>
</evidence>
<proteinExistence type="predicted"/>
<dbReference type="InterPro" id="IPR050977">
    <property type="entry name" value="Fungal_Meroterpenoid_Isomerase"/>
</dbReference>
<dbReference type="InterPro" id="IPR032710">
    <property type="entry name" value="NTF2-like_dom_sf"/>
</dbReference>
<protein>
    <recommendedName>
        <fullName evidence="3">SnoaL-like domain-containing protein</fullName>
    </recommendedName>
</protein>
<dbReference type="Gene3D" id="3.10.450.50">
    <property type="match status" value="1"/>
</dbReference>
<evidence type="ECO:0000313" key="2">
    <source>
        <dbReference type="Proteomes" id="UP000696573"/>
    </source>
</evidence>
<accession>A0A9N9VCA1</accession>
<dbReference type="PANTHER" id="PTHR39598">
    <property type="entry name" value="AUSTINOL SYNTHESIS PROTEIN F-RELATED"/>
    <property type="match status" value="1"/>
</dbReference>
<dbReference type="OrthoDB" id="3758478at2759"/>
<dbReference type="Proteomes" id="UP000696573">
    <property type="component" value="Unassembled WGS sequence"/>
</dbReference>
<dbReference type="SUPFAM" id="SSF54427">
    <property type="entry name" value="NTF2-like"/>
    <property type="match status" value="1"/>
</dbReference>
<evidence type="ECO:0008006" key="3">
    <source>
        <dbReference type="Google" id="ProtNLM"/>
    </source>
</evidence>